<dbReference type="InterPro" id="IPR006261">
    <property type="entry name" value="dGTPase"/>
</dbReference>
<dbReference type="PANTHER" id="PTHR11373:SF32">
    <property type="entry name" value="DEOXYGUANOSINETRIPHOSPHATE TRIPHOSPHOHYDROLASE"/>
    <property type="match status" value="1"/>
</dbReference>
<dbReference type="GO" id="GO:0006203">
    <property type="term" value="P:dGTP catabolic process"/>
    <property type="evidence" value="ECO:0007669"/>
    <property type="project" value="TreeGrafter"/>
</dbReference>
<dbReference type="AlphaFoldDB" id="A0A7X0RJC2"/>
<organism evidence="4 5">
    <name type="scientific">Nocardioides luti</name>
    <dbReference type="NCBI Taxonomy" id="2761101"/>
    <lineage>
        <taxon>Bacteria</taxon>
        <taxon>Bacillati</taxon>
        <taxon>Actinomycetota</taxon>
        <taxon>Actinomycetes</taxon>
        <taxon>Propionibacteriales</taxon>
        <taxon>Nocardioidaceae</taxon>
        <taxon>Nocardioides</taxon>
    </lineage>
</organism>
<dbReference type="Pfam" id="PF13286">
    <property type="entry name" value="HD_assoc"/>
    <property type="match status" value="1"/>
</dbReference>
<dbReference type="SMART" id="SM00471">
    <property type="entry name" value="HDc"/>
    <property type="match status" value="1"/>
</dbReference>
<evidence type="ECO:0000259" key="3">
    <source>
        <dbReference type="PROSITE" id="PS51831"/>
    </source>
</evidence>
<dbReference type="Pfam" id="PF01966">
    <property type="entry name" value="HD"/>
    <property type="match status" value="1"/>
</dbReference>
<gene>
    <name evidence="4" type="ORF">H5V45_18855</name>
</gene>
<dbReference type="Gene3D" id="1.10.3210.10">
    <property type="entry name" value="Hypothetical protein af1432"/>
    <property type="match status" value="1"/>
</dbReference>
<dbReference type="Proteomes" id="UP000523955">
    <property type="component" value="Unassembled WGS sequence"/>
</dbReference>
<dbReference type="SUPFAM" id="SSF109604">
    <property type="entry name" value="HD-domain/PDEase-like"/>
    <property type="match status" value="1"/>
</dbReference>
<reference evidence="4 5" key="1">
    <citation type="submission" date="2020-08" db="EMBL/GenBank/DDBJ databases">
        <authorList>
            <person name="Seo M.-J."/>
        </authorList>
    </citation>
    <scope>NUCLEOTIDE SEQUENCE [LARGE SCALE GENOMIC DNA]</scope>
    <source>
        <strain evidence="4 5">KIGAM211</strain>
    </source>
</reference>
<dbReference type="EMBL" id="JACKXE010000001">
    <property type="protein sequence ID" value="MBB6629394.1"/>
    <property type="molecule type" value="Genomic_DNA"/>
</dbReference>
<sequence length="425" mass="46483">MDSLDLYDASARERLVDEPPKRVVAPERTPFERDRARVVHAAASRRLAAKTQVVGPQSDDFVRNRLTHSLEVAQVARDLSRALGCHPDIAETAALAHDMGHPPFGHNGERVLAELSEGCGGFEGNAQTLRLLTRLEAKSLDADGRSVGLNLTRATLDACTKYPWLRTHAEEPQGVHADGSPRVIRKFGVYDDDKPVFDWLRSGIEGTRQCFEAQVMDLADDVAYSVHDIEDGVVVGRIDLTTLDRAGVWATVRDWYLPGVPDAALDAALDGMQAVESWPTTPYDGSRRSLAALKNLTSDLIGRFCASAQHATFAAAEGPFARYAADVVVPEQARHEMAVLKGIAAHYVMQADDRVELMVRQRELLAELVALLAHRGPEALERPFADDWHACADDPARLRVVIDQVASLTDASAVSLHARLLSSRA</sequence>
<accession>A0A7X0RJC2</accession>
<dbReference type="InterPro" id="IPR023023">
    <property type="entry name" value="dNTPase_2"/>
</dbReference>
<dbReference type="NCBIfam" id="NF002829">
    <property type="entry name" value="PRK03007.1"/>
    <property type="match status" value="1"/>
</dbReference>
<keyword evidence="5" id="KW-1185">Reference proteome</keyword>
<dbReference type="HAMAP" id="MF_01212">
    <property type="entry name" value="dGTPase_type2"/>
    <property type="match status" value="1"/>
</dbReference>
<dbReference type="RefSeq" id="WP_185254357.1">
    <property type="nucleotide sequence ID" value="NZ_JACKXE010000001.1"/>
</dbReference>
<evidence type="ECO:0000313" key="5">
    <source>
        <dbReference type="Proteomes" id="UP000523955"/>
    </source>
</evidence>
<feature type="domain" description="HD" evidence="3">
    <location>
        <begin position="65"/>
        <end position="225"/>
    </location>
</feature>
<proteinExistence type="inferred from homology"/>
<comment type="similarity">
    <text evidence="2">Belongs to the dGTPase family. Type 2 subfamily.</text>
</comment>
<dbReference type="GO" id="GO:0008832">
    <property type="term" value="F:dGTPase activity"/>
    <property type="evidence" value="ECO:0007669"/>
    <property type="project" value="TreeGrafter"/>
</dbReference>
<dbReference type="PANTHER" id="PTHR11373">
    <property type="entry name" value="DEOXYNUCLEOSIDE TRIPHOSPHATE TRIPHOSPHOHYDROLASE"/>
    <property type="match status" value="1"/>
</dbReference>
<dbReference type="InterPro" id="IPR026875">
    <property type="entry name" value="PHydrolase_assoc_dom"/>
</dbReference>
<comment type="caution">
    <text evidence="4">The sequence shown here is derived from an EMBL/GenBank/DDBJ whole genome shotgun (WGS) entry which is preliminary data.</text>
</comment>
<evidence type="ECO:0000256" key="1">
    <source>
        <dbReference type="ARBA" id="ARBA00022801"/>
    </source>
</evidence>
<dbReference type="NCBIfam" id="TIGR01353">
    <property type="entry name" value="dGTP_triPase"/>
    <property type="match status" value="1"/>
</dbReference>
<dbReference type="InterPro" id="IPR003607">
    <property type="entry name" value="HD/PDEase_dom"/>
</dbReference>
<dbReference type="InterPro" id="IPR050135">
    <property type="entry name" value="dGTPase-like"/>
</dbReference>
<evidence type="ECO:0000256" key="2">
    <source>
        <dbReference type="HAMAP-Rule" id="MF_01212"/>
    </source>
</evidence>
<keyword evidence="1 2" id="KW-0378">Hydrolase</keyword>
<dbReference type="CDD" id="cd00077">
    <property type="entry name" value="HDc"/>
    <property type="match status" value="1"/>
</dbReference>
<dbReference type="InterPro" id="IPR006674">
    <property type="entry name" value="HD_domain"/>
</dbReference>
<dbReference type="PROSITE" id="PS51831">
    <property type="entry name" value="HD"/>
    <property type="match status" value="1"/>
</dbReference>
<evidence type="ECO:0000313" key="4">
    <source>
        <dbReference type="EMBL" id="MBB6629394.1"/>
    </source>
</evidence>
<protein>
    <recommendedName>
        <fullName evidence="2">Deoxyguanosinetriphosphate triphosphohydrolase-like protein</fullName>
    </recommendedName>
</protein>
<name>A0A7X0RJC2_9ACTN</name>